<evidence type="ECO:0000256" key="1">
    <source>
        <dbReference type="SAM" id="MobiDB-lite"/>
    </source>
</evidence>
<dbReference type="PROSITE" id="PS50280">
    <property type="entry name" value="SET"/>
    <property type="match status" value="1"/>
</dbReference>
<dbReference type="AlphaFoldDB" id="A0A9P7K8V7"/>
<protein>
    <recommendedName>
        <fullName evidence="3">SET domain-containing protein</fullName>
    </recommendedName>
</protein>
<keyword evidence="2" id="KW-0812">Transmembrane</keyword>
<evidence type="ECO:0000313" key="5">
    <source>
        <dbReference type="Proteomes" id="UP000717328"/>
    </source>
</evidence>
<accession>A0A9P7K8V7</accession>
<dbReference type="InterPro" id="IPR046341">
    <property type="entry name" value="SET_dom_sf"/>
</dbReference>
<evidence type="ECO:0000256" key="2">
    <source>
        <dbReference type="SAM" id="Phobius"/>
    </source>
</evidence>
<dbReference type="InterPro" id="IPR001214">
    <property type="entry name" value="SET_dom"/>
</dbReference>
<feature type="domain" description="SET" evidence="3">
    <location>
        <begin position="89"/>
        <end position="237"/>
    </location>
</feature>
<dbReference type="PANTHER" id="PTHR47332">
    <property type="entry name" value="SET DOMAIN-CONTAINING PROTEIN 5"/>
    <property type="match status" value="1"/>
</dbReference>
<keyword evidence="5" id="KW-1185">Reference proteome</keyword>
<sequence length="391" mass="43281">MSTPRRRGKAPSERGSDLNDPPKVVKAAAIKRSASENTSRRRVLLLAALALVFTYFYLRSDPVSPTESGHGLKMPESPVTTSALYNDSDIFEVVDLPGRGKGLIAIRDIEQGERIITEKPTFVAPEQITGSPAEFVAKLLREANPADREAVLSLSYVNFPKDLDPETNPDEVALAIFQTNAVAITNGVGIFPRMARLNHGCSSAFNAVYTWREKEGVLVVHALKKINKGEEILTTYTNTRQPRDDRRKMMEENYGFTCNCSVCALPGSESEASDKRLVAISETYDRFAAWGPKNITGREAIEIARTIWRIEDEEGYLSERGRLAADVAYVAAAHCDATATRQWAELSVEWYGYELGRDSEQVREMANVAVKPQSHPGWGSREKLEVGGPML</sequence>
<reference evidence="4" key="2">
    <citation type="submission" date="2021-10" db="EMBL/GenBank/DDBJ databases">
        <title>Phylogenomics reveals ancestral predisposition of the termite-cultivated fungus Termitomyces towards a domesticated lifestyle.</title>
        <authorList>
            <person name="Auxier B."/>
            <person name="Grum-Grzhimaylo A."/>
            <person name="Cardenas M.E."/>
            <person name="Lodge J.D."/>
            <person name="Laessoe T."/>
            <person name="Pedersen O."/>
            <person name="Smith M.E."/>
            <person name="Kuyper T.W."/>
            <person name="Franco-Molano E.A."/>
            <person name="Baroni T.J."/>
            <person name="Aanen D.K."/>
        </authorList>
    </citation>
    <scope>NUCLEOTIDE SEQUENCE</scope>
    <source>
        <strain evidence="4">D49</strain>
    </source>
</reference>
<dbReference type="OrthoDB" id="265717at2759"/>
<dbReference type="InterPro" id="IPR011990">
    <property type="entry name" value="TPR-like_helical_dom_sf"/>
</dbReference>
<reference evidence="4" key="1">
    <citation type="submission" date="2021-02" db="EMBL/GenBank/DDBJ databases">
        <authorList>
            <person name="Nieuwenhuis M."/>
            <person name="Van De Peppel L.J.J."/>
        </authorList>
    </citation>
    <scope>NUCLEOTIDE SEQUENCE</scope>
    <source>
        <strain evidence="4">D49</strain>
    </source>
</reference>
<proteinExistence type="predicted"/>
<comment type="caution">
    <text evidence="4">The sequence shown here is derived from an EMBL/GenBank/DDBJ whole genome shotgun (WGS) entry which is preliminary data.</text>
</comment>
<dbReference type="Pfam" id="PF00856">
    <property type="entry name" value="SET"/>
    <property type="match status" value="1"/>
</dbReference>
<name>A0A9P7K8V7_9AGAR</name>
<dbReference type="PANTHER" id="PTHR47332:SF4">
    <property type="entry name" value="SET DOMAIN-CONTAINING PROTEIN 5"/>
    <property type="match status" value="1"/>
</dbReference>
<keyword evidence="2" id="KW-0472">Membrane</keyword>
<feature type="transmembrane region" description="Helical" evidence="2">
    <location>
        <begin position="42"/>
        <end position="58"/>
    </location>
</feature>
<feature type="region of interest" description="Disordered" evidence="1">
    <location>
        <begin position="1"/>
        <end position="23"/>
    </location>
</feature>
<evidence type="ECO:0000313" key="4">
    <source>
        <dbReference type="EMBL" id="KAG5639196.1"/>
    </source>
</evidence>
<gene>
    <name evidence="4" type="ORF">H0H81_005675</name>
</gene>
<dbReference type="SMART" id="SM00317">
    <property type="entry name" value="SET"/>
    <property type="match status" value="1"/>
</dbReference>
<keyword evidence="2" id="KW-1133">Transmembrane helix</keyword>
<dbReference type="Proteomes" id="UP000717328">
    <property type="component" value="Unassembled WGS sequence"/>
</dbReference>
<dbReference type="InterPro" id="IPR053185">
    <property type="entry name" value="SET_domain_protein"/>
</dbReference>
<dbReference type="SUPFAM" id="SSF82199">
    <property type="entry name" value="SET domain"/>
    <property type="match status" value="1"/>
</dbReference>
<dbReference type="Gene3D" id="2.170.270.10">
    <property type="entry name" value="SET domain"/>
    <property type="match status" value="1"/>
</dbReference>
<dbReference type="Gene3D" id="1.25.40.10">
    <property type="entry name" value="Tetratricopeptide repeat domain"/>
    <property type="match status" value="1"/>
</dbReference>
<evidence type="ECO:0000259" key="3">
    <source>
        <dbReference type="PROSITE" id="PS50280"/>
    </source>
</evidence>
<dbReference type="EMBL" id="JABCKI010005728">
    <property type="protein sequence ID" value="KAG5639196.1"/>
    <property type="molecule type" value="Genomic_DNA"/>
</dbReference>
<dbReference type="CDD" id="cd20071">
    <property type="entry name" value="SET_SMYD"/>
    <property type="match status" value="1"/>
</dbReference>
<organism evidence="4 5">
    <name type="scientific">Sphagnurus paluster</name>
    <dbReference type="NCBI Taxonomy" id="117069"/>
    <lineage>
        <taxon>Eukaryota</taxon>
        <taxon>Fungi</taxon>
        <taxon>Dikarya</taxon>
        <taxon>Basidiomycota</taxon>
        <taxon>Agaricomycotina</taxon>
        <taxon>Agaricomycetes</taxon>
        <taxon>Agaricomycetidae</taxon>
        <taxon>Agaricales</taxon>
        <taxon>Tricholomatineae</taxon>
        <taxon>Lyophyllaceae</taxon>
        <taxon>Sphagnurus</taxon>
    </lineage>
</organism>